<dbReference type="AlphaFoldDB" id="A0A7W5CID6"/>
<evidence type="ECO:0000313" key="2">
    <source>
        <dbReference type="Proteomes" id="UP000543579"/>
    </source>
</evidence>
<evidence type="ECO:0000313" key="1">
    <source>
        <dbReference type="EMBL" id="MBB3158240.1"/>
    </source>
</evidence>
<proteinExistence type="predicted"/>
<reference evidence="1 2" key="1">
    <citation type="submission" date="2020-08" db="EMBL/GenBank/DDBJ databases">
        <title>Genomic Encyclopedia of Type Strains, Phase III (KMG-III): the genomes of soil and plant-associated and newly described type strains.</title>
        <authorList>
            <person name="Whitman W."/>
        </authorList>
    </citation>
    <scope>NUCLEOTIDE SEQUENCE [LARGE SCALE GENOMIC DNA]</scope>
    <source>
        <strain evidence="1 2">CECT 8356</strain>
    </source>
</reference>
<comment type="caution">
    <text evidence="1">The sequence shown here is derived from an EMBL/GenBank/DDBJ whole genome shotgun (WGS) entry which is preliminary data.</text>
</comment>
<protein>
    <submittedName>
        <fullName evidence="1">Uncharacterized protein</fullName>
    </submittedName>
</protein>
<dbReference type="Proteomes" id="UP000543579">
    <property type="component" value="Unassembled WGS sequence"/>
</dbReference>
<dbReference type="RefSeq" id="WP_183419694.1">
    <property type="nucleotide sequence ID" value="NZ_JACHXY010000002.1"/>
</dbReference>
<organism evidence="1 2">
    <name type="scientific">Microbacterium proteolyticum</name>
    <dbReference type="NCBI Taxonomy" id="1572644"/>
    <lineage>
        <taxon>Bacteria</taxon>
        <taxon>Bacillati</taxon>
        <taxon>Actinomycetota</taxon>
        <taxon>Actinomycetes</taxon>
        <taxon>Micrococcales</taxon>
        <taxon>Microbacteriaceae</taxon>
        <taxon>Microbacterium</taxon>
    </lineage>
</organism>
<accession>A0A7W5CID6</accession>
<name>A0A7W5CID6_9MICO</name>
<sequence length="101" mass="10498">MLDASDEGARYGDAHIPRNVRSLIDEVKVAGLPIEVRTPFNVMPLDGAGHLKRARFLARSSDGVGLLQGVSGGLLGTEAALRASCACALDRAASPLALCAR</sequence>
<gene>
    <name evidence="1" type="ORF">FHS07_001936</name>
</gene>
<dbReference type="EMBL" id="JACHXY010000002">
    <property type="protein sequence ID" value="MBB3158240.1"/>
    <property type="molecule type" value="Genomic_DNA"/>
</dbReference>